<dbReference type="InterPro" id="IPR045562">
    <property type="entry name" value="RecG_dom3_C"/>
</dbReference>
<evidence type="ECO:0000256" key="14">
    <source>
        <dbReference type="ARBA" id="ARBA00048988"/>
    </source>
</evidence>
<dbReference type="InterPro" id="IPR004609">
    <property type="entry name" value="ATP-dep_DNA_helicase_RecG"/>
</dbReference>
<keyword evidence="3 15" id="KW-0547">Nucleotide-binding</keyword>
<dbReference type="GO" id="GO:0016887">
    <property type="term" value="F:ATP hydrolysis activity"/>
    <property type="evidence" value="ECO:0007669"/>
    <property type="project" value="RHEA"/>
</dbReference>
<dbReference type="GO" id="GO:0003677">
    <property type="term" value="F:DNA binding"/>
    <property type="evidence" value="ECO:0007669"/>
    <property type="project" value="UniProtKB-KW"/>
</dbReference>
<dbReference type="SUPFAM" id="SSF52540">
    <property type="entry name" value="P-loop containing nucleoside triphosphate hydrolases"/>
    <property type="match status" value="2"/>
</dbReference>
<dbReference type="Pfam" id="PF00270">
    <property type="entry name" value="DEAD"/>
    <property type="match status" value="1"/>
</dbReference>
<evidence type="ECO:0000256" key="13">
    <source>
        <dbReference type="ARBA" id="ARBA00034808"/>
    </source>
</evidence>
<evidence type="ECO:0000313" key="19">
    <source>
        <dbReference type="Proteomes" id="UP000243136"/>
    </source>
</evidence>
<evidence type="ECO:0000259" key="16">
    <source>
        <dbReference type="PROSITE" id="PS51192"/>
    </source>
</evidence>
<proteinExistence type="inferred from homology"/>
<dbReference type="PROSITE" id="PS51192">
    <property type="entry name" value="HELICASE_ATP_BIND_1"/>
    <property type="match status" value="1"/>
</dbReference>
<dbReference type="NCBIfam" id="NF008168">
    <property type="entry name" value="PRK10917.2-2"/>
    <property type="match status" value="1"/>
</dbReference>
<evidence type="ECO:0000256" key="12">
    <source>
        <dbReference type="ARBA" id="ARBA00034617"/>
    </source>
</evidence>
<dbReference type="SUPFAM" id="SSF50249">
    <property type="entry name" value="Nucleic acid-binding proteins"/>
    <property type="match status" value="1"/>
</dbReference>
<evidence type="ECO:0000256" key="15">
    <source>
        <dbReference type="RuleBase" id="RU363016"/>
    </source>
</evidence>
<dbReference type="NCBIfam" id="TIGR00643">
    <property type="entry name" value="recG"/>
    <property type="match status" value="1"/>
</dbReference>
<keyword evidence="6 15" id="KW-0347">Helicase</keyword>
<dbReference type="InterPro" id="IPR047112">
    <property type="entry name" value="RecG/Mfd"/>
</dbReference>
<dbReference type="InterPro" id="IPR033454">
    <property type="entry name" value="RecG_wedge"/>
</dbReference>
<keyword evidence="4 15" id="KW-0227">DNA damage</keyword>
<name>A0A250G1H0_9FLAO</name>
<evidence type="ECO:0000256" key="6">
    <source>
        <dbReference type="ARBA" id="ARBA00022806"/>
    </source>
</evidence>
<gene>
    <name evidence="18" type="ORF">CGC56_02790</name>
</gene>
<dbReference type="Gene3D" id="3.40.50.300">
    <property type="entry name" value="P-loop containing nucleotide triphosphate hydrolases"/>
    <property type="match status" value="2"/>
</dbReference>
<evidence type="ECO:0000256" key="7">
    <source>
        <dbReference type="ARBA" id="ARBA00022840"/>
    </source>
</evidence>
<dbReference type="Pfam" id="PF00271">
    <property type="entry name" value="Helicase_C"/>
    <property type="match status" value="1"/>
</dbReference>
<feature type="domain" description="Helicase C-terminal" evidence="17">
    <location>
        <begin position="469"/>
        <end position="633"/>
    </location>
</feature>
<evidence type="ECO:0000256" key="4">
    <source>
        <dbReference type="ARBA" id="ARBA00022763"/>
    </source>
</evidence>
<evidence type="ECO:0000256" key="1">
    <source>
        <dbReference type="ARBA" id="ARBA00007504"/>
    </source>
</evidence>
<comment type="catalytic activity">
    <reaction evidence="12 15">
        <text>Couples ATP hydrolysis with the unwinding of duplex DNA by translocating in the 3'-5' direction.</text>
        <dbReference type="EC" id="5.6.2.4"/>
    </reaction>
</comment>
<dbReference type="AlphaFoldDB" id="A0A250G1H0"/>
<keyword evidence="7 15" id="KW-0067">ATP-binding</keyword>
<dbReference type="PROSITE" id="PS51194">
    <property type="entry name" value="HELICASE_CTER"/>
    <property type="match status" value="1"/>
</dbReference>
<dbReference type="CDD" id="cd17992">
    <property type="entry name" value="DEXHc_RecG"/>
    <property type="match status" value="1"/>
</dbReference>
<keyword evidence="9 15" id="KW-0233">DNA recombination</keyword>
<dbReference type="RefSeq" id="WP_095916775.1">
    <property type="nucleotide sequence ID" value="NZ_CP022388.1"/>
</dbReference>
<dbReference type="SMART" id="SM00487">
    <property type="entry name" value="DEXDc"/>
    <property type="match status" value="1"/>
</dbReference>
<dbReference type="Proteomes" id="UP000243136">
    <property type="component" value="Chromosome"/>
</dbReference>
<evidence type="ECO:0000259" key="17">
    <source>
        <dbReference type="PROSITE" id="PS51194"/>
    </source>
</evidence>
<protein>
    <recommendedName>
        <fullName evidence="2 15">ATP-dependent DNA helicase RecG</fullName>
        <ecNumber evidence="13 15">5.6.2.4</ecNumber>
    </recommendedName>
</protein>
<dbReference type="InterPro" id="IPR012340">
    <property type="entry name" value="NA-bd_OB-fold"/>
</dbReference>
<evidence type="ECO:0000256" key="2">
    <source>
        <dbReference type="ARBA" id="ARBA00017846"/>
    </source>
</evidence>
<keyword evidence="10 15" id="KW-0234">DNA repair</keyword>
<evidence type="ECO:0000256" key="5">
    <source>
        <dbReference type="ARBA" id="ARBA00022801"/>
    </source>
</evidence>
<dbReference type="CDD" id="cd04488">
    <property type="entry name" value="RecG_wedge_OBF"/>
    <property type="match status" value="1"/>
</dbReference>
<evidence type="ECO:0000256" key="8">
    <source>
        <dbReference type="ARBA" id="ARBA00023125"/>
    </source>
</evidence>
<dbReference type="Pfam" id="PF17191">
    <property type="entry name" value="RecG_wedge"/>
    <property type="match status" value="1"/>
</dbReference>
<comment type="catalytic activity">
    <reaction evidence="14 15">
        <text>ATP + H2O = ADP + phosphate + H(+)</text>
        <dbReference type="Rhea" id="RHEA:13065"/>
        <dbReference type="ChEBI" id="CHEBI:15377"/>
        <dbReference type="ChEBI" id="CHEBI:15378"/>
        <dbReference type="ChEBI" id="CHEBI:30616"/>
        <dbReference type="ChEBI" id="CHEBI:43474"/>
        <dbReference type="ChEBI" id="CHEBI:456216"/>
        <dbReference type="EC" id="5.6.2.4"/>
    </reaction>
</comment>
<keyword evidence="5 15" id="KW-0378">Hydrolase</keyword>
<dbReference type="EMBL" id="CP022388">
    <property type="protein sequence ID" value="ATA91184.1"/>
    <property type="molecule type" value="Genomic_DNA"/>
</dbReference>
<accession>A0A250G1H0</accession>
<evidence type="ECO:0000313" key="18">
    <source>
        <dbReference type="EMBL" id="ATA91184.1"/>
    </source>
</evidence>
<dbReference type="Pfam" id="PF19833">
    <property type="entry name" value="RecG_dom3_C"/>
    <property type="match status" value="1"/>
</dbReference>
<dbReference type="InterPro" id="IPR001650">
    <property type="entry name" value="Helicase_C-like"/>
</dbReference>
<dbReference type="Gene3D" id="2.40.50.140">
    <property type="entry name" value="Nucleic acid-binding proteins"/>
    <property type="match status" value="1"/>
</dbReference>
<dbReference type="PANTHER" id="PTHR47964">
    <property type="entry name" value="ATP-DEPENDENT DNA HELICASE HOMOLOG RECG, CHLOROPLASTIC"/>
    <property type="match status" value="1"/>
</dbReference>
<dbReference type="GO" id="GO:0005524">
    <property type="term" value="F:ATP binding"/>
    <property type="evidence" value="ECO:0007669"/>
    <property type="project" value="UniProtKB-KW"/>
</dbReference>
<sequence>MNPEVLHTPIVYLRGVGTQRAELLKNELGIHQFQDLLNLFPNRYIDRTRFYKISELQNNSAEVQIVGKIIHLKTVSSGNNNRLVATFTDDISTMELVWFKGIKWLRDTLKINEPYVIYGKINWFNGAFSMPHPEMDLVADFNQTMGNTIQPVYPSTEKLSKRGVTNRVIRQLMQNLFQDVGKAFYETLPHSILSSLNLISKSEALVNIHFPKSQELLGKAQMRLKFEELFYIQLQLVKKNILQKQRFKGFTFDKVGEVFSDFYNNRLPFDLTQAQKRVLKEIRNDVGSNAQMNRLLQGDVGSGKTIVALMAMLLAIDNGFQACLMAPTEILASQHFQSISELLEGSSVTIALLTGSTKNSQRKIIDEQLQEGSLQILVGTHALLEDKVKFKNLGFAIIDEQHRFGVEQRSKLWKKNHRPPHILVMTATPIPRTLAMSVYGDLDISIIDELPPGRKPIQTVHRYENHRAKVYEFIKKEIDQGRQAYVVYPLIEESESLDFKNLTEGFEYIENSFPRPKYQISMVHGRMKPAEKDAEMEKFKQGITQIMVATTVIEVGVNVPNASVMVIESAERFGLSQLHQLRGRVGRGNQQSYCILLTGNKLGSDSLTRMQTMTQTNDGFQIAEVDLKLRGPGDLMGTQQSGVLALKIADLVKDQTLLRAARAEAIQLLKSDPELKTPENRTVAYTLHQLHTHKNIWTFIS</sequence>
<dbReference type="InterPro" id="IPR011545">
    <property type="entry name" value="DEAD/DEAH_box_helicase_dom"/>
</dbReference>
<evidence type="ECO:0000256" key="10">
    <source>
        <dbReference type="ARBA" id="ARBA00023204"/>
    </source>
</evidence>
<keyword evidence="11" id="KW-0413">Isomerase</keyword>
<dbReference type="CDD" id="cd18811">
    <property type="entry name" value="SF2_C_RecG"/>
    <property type="match status" value="1"/>
</dbReference>
<dbReference type="NCBIfam" id="NF008165">
    <property type="entry name" value="PRK10917.1-3"/>
    <property type="match status" value="1"/>
</dbReference>
<comment type="function">
    <text evidence="15">Plays a critical role in recombination and DNA repair. Helps process Holliday junction intermediates to mature products by catalyzing branch migration. Has replication fork regression activity, unwinds stalled or blocked replication forks to make a HJ that can be resolved. Has a DNA unwinding activity characteristic of a DNA helicase with 3'-5' polarity.</text>
</comment>
<dbReference type="SMART" id="SM00490">
    <property type="entry name" value="HELICc"/>
    <property type="match status" value="1"/>
</dbReference>
<dbReference type="InterPro" id="IPR014001">
    <property type="entry name" value="Helicase_ATP-bd"/>
</dbReference>
<keyword evidence="8" id="KW-0238">DNA-binding</keyword>
<reference evidence="19" key="1">
    <citation type="submission" date="2017-06" db="EMBL/GenBank/DDBJ databases">
        <title>Capnocytophaga spp. assemblies.</title>
        <authorList>
            <person name="Gulvik C.A."/>
        </authorList>
    </citation>
    <scope>NUCLEOTIDE SEQUENCE [LARGE SCALE GENOMIC DNA]</scope>
    <source>
        <strain evidence="19">H5594</strain>
    </source>
</reference>
<feature type="domain" description="Helicase ATP-binding" evidence="16">
    <location>
        <begin position="285"/>
        <end position="447"/>
    </location>
</feature>
<dbReference type="GO" id="GO:0043138">
    <property type="term" value="F:3'-5' DNA helicase activity"/>
    <property type="evidence" value="ECO:0007669"/>
    <property type="project" value="UniProtKB-EC"/>
</dbReference>
<evidence type="ECO:0000256" key="11">
    <source>
        <dbReference type="ARBA" id="ARBA00023235"/>
    </source>
</evidence>
<dbReference type="GO" id="GO:0006281">
    <property type="term" value="P:DNA repair"/>
    <property type="evidence" value="ECO:0007669"/>
    <property type="project" value="UniProtKB-UniRule"/>
</dbReference>
<dbReference type="PANTHER" id="PTHR47964:SF1">
    <property type="entry name" value="ATP-DEPENDENT DNA HELICASE HOMOLOG RECG, CHLOROPLASTIC"/>
    <property type="match status" value="1"/>
</dbReference>
<dbReference type="InterPro" id="IPR027417">
    <property type="entry name" value="P-loop_NTPase"/>
</dbReference>
<evidence type="ECO:0000256" key="9">
    <source>
        <dbReference type="ARBA" id="ARBA00023172"/>
    </source>
</evidence>
<organism evidence="18 19">
    <name type="scientific">Capnocytophaga canimorsus</name>
    <dbReference type="NCBI Taxonomy" id="28188"/>
    <lineage>
        <taxon>Bacteria</taxon>
        <taxon>Pseudomonadati</taxon>
        <taxon>Bacteroidota</taxon>
        <taxon>Flavobacteriia</taxon>
        <taxon>Flavobacteriales</taxon>
        <taxon>Flavobacteriaceae</taxon>
        <taxon>Capnocytophaga</taxon>
    </lineage>
</organism>
<dbReference type="GO" id="GO:0006310">
    <property type="term" value="P:DNA recombination"/>
    <property type="evidence" value="ECO:0007669"/>
    <property type="project" value="UniProtKB-UniRule"/>
</dbReference>
<comment type="similarity">
    <text evidence="1 15">Belongs to the helicase family. RecG subfamily.</text>
</comment>
<evidence type="ECO:0000256" key="3">
    <source>
        <dbReference type="ARBA" id="ARBA00022741"/>
    </source>
</evidence>
<dbReference type="EC" id="5.6.2.4" evidence="13 15"/>